<dbReference type="EMBL" id="JALNTZ010000002">
    <property type="protein sequence ID" value="KAJ3664227.1"/>
    <property type="molecule type" value="Genomic_DNA"/>
</dbReference>
<proteinExistence type="predicted"/>
<evidence type="ECO:0000313" key="2">
    <source>
        <dbReference type="Proteomes" id="UP001168821"/>
    </source>
</evidence>
<name>A0AA38J2A3_9CUCU</name>
<keyword evidence="2" id="KW-1185">Reference proteome</keyword>
<gene>
    <name evidence="1" type="ORF">Zmor_008411</name>
</gene>
<organism evidence="1 2">
    <name type="scientific">Zophobas morio</name>
    <dbReference type="NCBI Taxonomy" id="2755281"/>
    <lineage>
        <taxon>Eukaryota</taxon>
        <taxon>Metazoa</taxon>
        <taxon>Ecdysozoa</taxon>
        <taxon>Arthropoda</taxon>
        <taxon>Hexapoda</taxon>
        <taxon>Insecta</taxon>
        <taxon>Pterygota</taxon>
        <taxon>Neoptera</taxon>
        <taxon>Endopterygota</taxon>
        <taxon>Coleoptera</taxon>
        <taxon>Polyphaga</taxon>
        <taxon>Cucujiformia</taxon>
        <taxon>Tenebrionidae</taxon>
        <taxon>Zophobas</taxon>
    </lineage>
</organism>
<comment type="caution">
    <text evidence="1">The sequence shown here is derived from an EMBL/GenBank/DDBJ whole genome shotgun (WGS) entry which is preliminary data.</text>
</comment>
<dbReference type="Proteomes" id="UP001168821">
    <property type="component" value="Unassembled WGS sequence"/>
</dbReference>
<protein>
    <submittedName>
        <fullName evidence="1">Uncharacterized protein</fullName>
    </submittedName>
</protein>
<reference evidence="1" key="1">
    <citation type="journal article" date="2023" name="G3 (Bethesda)">
        <title>Whole genome assemblies of Zophobas morio and Tenebrio molitor.</title>
        <authorList>
            <person name="Kaur S."/>
            <person name="Stinson S.A."/>
            <person name="diCenzo G.C."/>
        </authorList>
    </citation>
    <scope>NUCLEOTIDE SEQUENCE</scope>
    <source>
        <strain evidence="1">QUZm001</strain>
    </source>
</reference>
<dbReference type="AlphaFoldDB" id="A0AA38J2A3"/>
<sequence>MAVLPYPVLAEVVAQWERCGLPWGERPRAPNPPPTRSHGVTHVRWGSECAEIARYRPTSNNETQQKPIRRCILNARYYFSGVNWTQGRRLDRFWTSLTINAPLDFVVWG</sequence>
<accession>A0AA38J2A3</accession>
<evidence type="ECO:0000313" key="1">
    <source>
        <dbReference type="EMBL" id="KAJ3664227.1"/>
    </source>
</evidence>